<feature type="transmembrane region" description="Helical" evidence="8">
    <location>
        <begin position="976"/>
        <end position="995"/>
    </location>
</feature>
<feature type="transmembrane region" description="Helical" evidence="8">
    <location>
        <begin position="358"/>
        <end position="378"/>
    </location>
</feature>
<organism evidence="9 10">
    <name type="scientific">Sulfurimonas sediminis</name>
    <dbReference type="NCBI Taxonomy" id="2590020"/>
    <lineage>
        <taxon>Bacteria</taxon>
        <taxon>Pseudomonadati</taxon>
        <taxon>Campylobacterota</taxon>
        <taxon>Epsilonproteobacteria</taxon>
        <taxon>Campylobacterales</taxon>
        <taxon>Sulfurimonadaceae</taxon>
        <taxon>Sulfurimonas</taxon>
    </lineage>
</organism>
<keyword evidence="10" id="KW-1185">Reference proteome</keyword>
<dbReference type="InterPro" id="IPR027463">
    <property type="entry name" value="AcrB_DN_DC_subdom"/>
</dbReference>
<evidence type="ECO:0000313" key="9">
    <source>
        <dbReference type="EMBL" id="QOP44549.1"/>
    </source>
</evidence>
<comment type="subcellular location">
    <subcellularLocation>
        <location evidence="1">Cell membrane</location>
        <topology evidence="1">Multi-pass membrane protein</topology>
    </subcellularLocation>
</comment>
<sequence length="1040" mass="115777">MIEKLIAFSIKNKFIVLLAALALVGASIWSMKNTPLDALPDLSPPQVIVQISWAGQSPEIVEDQGTYPLVAQFLAIANIDTVRGYSTYENGLIYIIFKEGTDLYWARSRVLEQLASIQSQLPRGMDVALGPDASGVGWVYEYALKSKTKNLAQLRTLQDYYYKYALMGVDGVSEVASIGGFIPTFEVTVNNDNLVRYNLSIQDIKRVLAKNNNDTGGRIVIKNGYEWMVQAKGYIKNLDDIRRLVVTTKAGTPVKLGDIARVELTPAPRRGLADLNGEGEVVGGIVMARYGEDVYTMIQRVQEKMKELKVDGVDVVTVYDRSGLIDKAVDTLKDTLIEESVIVVVIIGLFLMHFRSSLIVIIVLPLTVGFTFLLMKIFGISSNIMSLGGIAIAIGAMVDASIVMIENAHKMLHKFEHKEGRMPTEKERVAIILKSSQLVGRPIFFALALIVVSFLPIFALTGQEGLLFTPLAFTKTFAMAAGALLSITLVPALMIFFVKGRILPESRNPLNRFFIWVYRPVIVYGLKAKYLVIILVLLSLGYMYPLYKSLKWEFMPMLNEQTFMYMPVTPYGISIDQTKQLLQKTDKIIKSFPEVENVFGKAGRAGTPTDPAPLGMLETIITLKPKSEWPKGMTYDKLREDMEAALQVPGLTNSWTYPIRGRIDMLLSGIRTPIGIKLYGMDTKGLQKFGKQIEEQLRQYDKTLSVFADQASAGYYIDIIPDEDKLARYNLTKDALLEYTAFAIGGMQVSTMYKGLERYPISLRLEDNERRSLESIRNIQIKTKLGFVPLGSLAKVAYRQSASVIKSEMAAPVTFIYITPKEGISATEYKIGAQKFIDQIKFDPGYYIEWAGQSEYLDSAMKRIIWIVPAVLVVIFLLIYMALKKPGPTLIVFFTLPFALLGGLIYIDMLNFAMSIAVIVGFLALLGVAAETAIVMIIYLQEAVDEYKEKYGKNFGIKELNAAIYEGAVQRVRPKLMTVFAILAGLTPIMYTHGVGSEVMQRIAAPMLGGVVSSAVLSLVIIPILFEIYAKRQLAQKEDI</sequence>
<dbReference type="Gene3D" id="3.30.2090.10">
    <property type="entry name" value="Multidrug efflux transporter AcrB TolC docking domain, DN and DC subdomains"/>
    <property type="match status" value="2"/>
</dbReference>
<dbReference type="SUPFAM" id="SSF82714">
    <property type="entry name" value="Multidrug efflux transporter AcrB TolC docking domain, DN and DC subdomains"/>
    <property type="match status" value="2"/>
</dbReference>
<feature type="transmembrane region" description="Helical" evidence="8">
    <location>
        <begin position="913"/>
        <end position="940"/>
    </location>
</feature>
<keyword evidence="4" id="KW-1003">Cell membrane</keyword>
<evidence type="ECO:0000256" key="5">
    <source>
        <dbReference type="ARBA" id="ARBA00022692"/>
    </source>
</evidence>
<dbReference type="GO" id="GO:0008324">
    <property type="term" value="F:monoatomic cation transmembrane transporter activity"/>
    <property type="evidence" value="ECO:0007669"/>
    <property type="project" value="InterPro"/>
</dbReference>
<evidence type="ECO:0000256" key="3">
    <source>
        <dbReference type="ARBA" id="ARBA00022448"/>
    </source>
</evidence>
<evidence type="ECO:0000256" key="1">
    <source>
        <dbReference type="ARBA" id="ARBA00004651"/>
    </source>
</evidence>
<dbReference type="Gene3D" id="3.30.70.1430">
    <property type="entry name" value="Multidrug efflux transporter AcrB pore domain"/>
    <property type="match status" value="2"/>
</dbReference>
<feature type="transmembrane region" description="Helical" evidence="8">
    <location>
        <begin position="477"/>
        <end position="498"/>
    </location>
</feature>
<reference evidence="9 10" key="1">
    <citation type="submission" date="2019-06" db="EMBL/GenBank/DDBJ databases">
        <title>Sulfurimonas gotlandica sp. nov., a chemoautotrophic and psychrotolerant epsilonproteobacterium isolated from a pelagic redoxcline, and an emended description of the genus Sulfurimonas.</title>
        <authorList>
            <person name="Wang S."/>
            <person name="Jiang L."/>
            <person name="Shao Z."/>
        </authorList>
    </citation>
    <scope>NUCLEOTIDE SEQUENCE [LARGE SCALE GENOMIC DNA]</scope>
    <source>
        <strain evidence="9 10">S2-6</strain>
    </source>
</reference>
<name>A0A7M1B483_9BACT</name>
<accession>A0A7M1B483</accession>
<dbReference type="GO" id="GO:0005886">
    <property type="term" value="C:plasma membrane"/>
    <property type="evidence" value="ECO:0007669"/>
    <property type="project" value="UniProtKB-SubCell"/>
</dbReference>
<evidence type="ECO:0000256" key="4">
    <source>
        <dbReference type="ARBA" id="ARBA00022475"/>
    </source>
</evidence>
<keyword evidence="5 8" id="KW-0812">Transmembrane</keyword>
<keyword evidence="3" id="KW-0813">Transport</keyword>
<dbReference type="KEGG" id="ssei:FJR45_11600"/>
<dbReference type="Pfam" id="PF00873">
    <property type="entry name" value="ACR_tran"/>
    <property type="match status" value="1"/>
</dbReference>
<feature type="transmembrane region" description="Helical" evidence="8">
    <location>
        <begin position="335"/>
        <end position="351"/>
    </location>
</feature>
<keyword evidence="6 8" id="KW-1133">Transmembrane helix</keyword>
<dbReference type="Gene3D" id="3.30.70.1320">
    <property type="entry name" value="Multidrug efflux transporter AcrB pore domain like"/>
    <property type="match status" value="1"/>
</dbReference>
<gene>
    <name evidence="9" type="ORF">FJR45_11600</name>
</gene>
<evidence type="ECO:0000256" key="7">
    <source>
        <dbReference type="ARBA" id="ARBA00023136"/>
    </source>
</evidence>
<dbReference type="NCBIfam" id="TIGR00914">
    <property type="entry name" value="2A0601"/>
    <property type="match status" value="1"/>
</dbReference>
<feature type="transmembrane region" description="Helical" evidence="8">
    <location>
        <begin position="438"/>
        <end position="457"/>
    </location>
</feature>
<dbReference type="GO" id="GO:0042910">
    <property type="term" value="F:xenobiotic transmembrane transporter activity"/>
    <property type="evidence" value="ECO:0007669"/>
    <property type="project" value="TreeGrafter"/>
</dbReference>
<dbReference type="InterPro" id="IPR004763">
    <property type="entry name" value="CusA-like"/>
</dbReference>
<feature type="transmembrane region" description="Helical" evidence="8">
    <location>
        <begin position="1007"/>
        <end position="1030"/>
    </location>
</feature>
<dbReference type="PRINTS" id="PR00702">
    <property type="entry name" value="ACRIFLAVINRP"/>
</dbReference>
<dbReference type="Gene3D" id="3.30.70.1440">
    <property type="entry name" value="Multidrug efflux transporter AcrB pore domain"/>
    <property type="match status" value="1"/>
</dbReference>
<dbReference type="RefSeq" id="WP_193150678.1">
    <property type="nucleotide sequence ID" value="NZ_CP041235.1"/>
</dbReference>
<evidence type="ECO:0000256" key="8">
    <source>
        <dbReference type="SAM" id="Phobius"/>
    </source>
</evidence>
<feature type="transmembrane region" description="Helical" evidence="8">
    <location>
        <begin position="864"/>
        <end position="883"/>
    </location>
</feature>
<dbReference type="AlphaFoldDB" id="A0A7M1B483"/>
<dbReference type="PANTHER" id="PTHR32063">
    <property type="match status" value="1"/>
</dbReference>
<feature type="transmembrane region" description="Helical" evidence="8">
    <location>
        <begin position="528"/>
        <end position="547"/>
    </location>
</feature>
<proteinExistence type="inferred from homology"/>
<dbReference type="PANTHER" id="PTHR32063:SF19">
    <property type="entry name" value="CATION EFFLUX SYSTEM PROTEIN CUSA"/>
    <property type="match status" value="1"/>
</dbReference>
<keyword evidence="7 8" id="KW-0472">Membrane</keyword>
<dbReference type="Gene3D" id="1.20.1640.10">
    <property type="entry name" value="Multidrug efflux transporter AcrB transmembrane domain"/>
    <property type="match status" value="2"/>
</dbReference>
<comment type="similarity">
    <text evidence="2">Belongs to the resistance-nodulation-cell division (RND) (TC 2.A.6) family.</text>
</comment>
<dbReference type="SUPFAM" id="SSF82866">
    <property type="entry name" value="Multidrug efflux transporter AcrB transmembrane domain"/>
    <property type="match status" value="2"/>
</dbReference>
<feature type="transmembrane region" description="Helical" evidence="8">
    <location>
        <begin position="384"/>
        <end position="405"/>
    </location>
</feature>
<protein>
    <submittedName>
        <fullName evidence="9">Efflux RND transporter permease subunit</fullName>
    </submittedName>
</protein>
<feature type="transmembrane region" description="Helical" evidence="8">
    <location>
        <begin position="890"/>
        <end position="907"/>
    </location>
</feature>
<evidence type="ECO:0000256" key="6">
    <source>
        <dbReference type="ARBA" id="ARBA00022989"/>
    </source>
</evidence>
<dbReference type="InterPro" id="IPR001036">
    <property type="entry name" value="Acrflvin-R"/>
</dbReference>
<dbReference type="EMBL" id="CP041235">
    <property type="protein sequence ID" value="QOP44549.1"/>
    <property type="molecule type" value="Genomic_DNA"/>
</dbReference>
<evidence type="ECO:0000256" key="2">
    <source>
        <dbReference type="ARBA" id="ARBA00010942"/>
    </source>
</evidence>
<dbReference type="SUPFAM" id="SSF82693">
    <property type="entry name" value="Multidrug efflux transporter AcrB pore domain, PN1, PN2, PC1 and PC2 subdomains"/>
    <property type="match status" value="3"/>
</dbReference>
<evidence type="ECO:0000313" key="10">
    <source>
        <dbReference type="Proteomes" id="UP000593719"/>
    </source>
</evidence>
<dbReference type="Proteomes" id="UP000593719">
    <property type="component" value="Chromosome"/>
</dbReference>